<sequence>MTNRFKAARQNTEFTHNDVNSDVKENIEQPSKINIVTRNQSVITIEKNTLPVAKRVRTKHGRNLTTPLFVEELTAIEEAVKKLGQEQDISIATFIRQTILDQCKKVLGKEGFNEIMANQLNSVKPKKEKE</sequence>
<proteinExistence type="predicted"/>
<gene>
    <name evidence="1" type="ORF">GJD93_05210</name>
</gene>
<protein>
    <submittedName>
        <fullName evidence="1">Uncharacterized protein</fullName>
    </submittedName>
</protein>
<dbReference type="EMBL" id="CP046045">
    <property type="protein sequence ID" value="QGM27114.1"/>
    <property type="molecule type" value="Genomic_DNA"/>
</dbReference>
<dbReference type="RefSeq" id="WP_154320473.1">
    <property type="nucleotide sequence ID" value="NZ_CP046045.1"/>
</dbReference>
<evidence type="ECO:0000313" key="2">
    <source>
        <dbReference type="Proteomes" id="UP000405075"/>
    </source>
</evidence>
<accession>A0AAP9GU35</accession>
<dbReference type="Proteomes" id="UP000405075">
    <property type="component" value="Chromosome"/>
</dbReference>
<organism evidence="1 2">
    <name type="scientific">Acinetobacter towneri</name>
    <dbReference type="NCBI Taxonomy" id="202956"/>
    <lineage>
        <taxon>Bacteria</taxon>
        <taxon>Pseudomonadati</taxon>
        <taxon>Pseudomonadota</taxon>
        <taxon>Gammaproteobacteria</taxon>
        <taxon>Moraxellales</taxon>
        <taxon>Moraxellaceae</taxon>
        <taxon>Acinetobacter</taxon>
    </lineage>
</organism>
<dbReference type="AlphaFoldDB" id="A0AAP9GU35"/>
<reference evidence="2" key="1">
    <citation type="submission" date="2019-11" db="EMBL/GenBank/DDBJ databases">
        <title>Escherichia coli 1916D6.</title>
        <authorList>
            <person name="Yao H."/>
            <person name="Du X."/>
            <person name="Yu R."/>
            <person name="Li A."/>
        </authorList>
    </citation>
    <scope>NUCLEOTIDE SEQUENCE [LARGE SCALE GENOMIC DNA]</scope>
    <source>
        <strain evidence="2">19110F47</strain>
    </source>
</reference>
<evidence type="ECO:0000313" key="1">
    <source>
        <dbReference type="EMBL" id="QGM27114.1"/>
    </source>
</evidence>
<name>A0AAP9GU35_9GAMM</name>